<evidence type="ECO:0000259" key="1">
    <source>
        <dbReference type="Pfam" id="PF13439"/>
    </source>
</evidence>
<comment type="caution">
    <text evidence="2">The sequence shown here is derived from an EMBL/GenBank/DDBJ whole genome shotgun (WGS) entry which is preliminary data.</text>
</comment>
<dbReference type="PANTHER" id="PTHR12526">
    <property type="entry name" value="GLYCOSYLTRANSFERASE"/>
    <property type="match status" value="1"/>
</dbReference>
<dbReference type="RefSeq" id="WP_146680396.1">
    <property type="nucleotide sequence ID" value="NZ_AQQV01000005.1"/>
</dbReference>
<reference evidence="2 3" key="1">
    <citation type="submission" date="2013-04" db="EMBL/GenBank/DDBJ databases">
        <title>Oceanococcus atlanticus 22II-S10r2 Genome Sequencing.</title>
        <authorList>
            <person name="Lai Q."/>
            <person name="Li G."/>
            <person name="Shao Z."/>
        </authorList>
    </citation>
    <scope>NUCLEOTIDE SEQUENCE [LARGE SCALE GENOMIC DNA]</scope>
    <source>
        <strain evidence="2 3">22II-S10r2</strain>
    </source>
</reference>
<feature type="domain" description="Glycosyltransferase subfamily 4-like N-terminal" evidence="1">
    <location>
        <begin position="17"/>
        <end position="143"/>
    </location>
</feature>
<dbReference type="Gene3D" id="3.40.50.2000">
    <property type="entry name" value="Glycogen Phosphorylase B"/>
    <property type="match status" value="1"/>
</dbReference>
<dbReference type="GO" id="GO:0016740">
    <property type="term" value="F:transferase activity"/>
    <property type="evidence" value="ECO:0007669"/>
    <property type="project" value="UniProtKB-KW"/>
</dbReference>
<dbReference type="OrthoDB" id="9775208at2"/>
<evidence type="ECO:0000313" key="2">
    <source>
        <dbReference type="EMBL" id="ORE85154.1"/>
    </source>
</evidence>
<organism evidence="2 3">
    <name type="scientific">Oceanococcus atlanticus</name>
    <dbReference type="NCBI Taxonomy" id="1317117"/>
    <lineage>
        <taxon>Bacteria</taxon>
        <taxon>Pseudomonadati</taxon>
        <taxon>Pseudomonadota</taxon>
        <taxon>Gammaproteobacteria</taxon>
        <taxon>Chromatiales</taxon>
        <taxon>Oceanococcaceae</taxon>
        <taxon>Oceanococcus</taxon>
    </lineage>
</organism>
<accession>A0A1Y1SA24</accession>
<dbReference type="CDD" id="cd03801">
    <property type="entry name" value="GT4_PimA-like"/>
    <property type="match status" value="1"/>
</dbReference>
<evidence type="ECO:0000313" key="3">
    <source>
        <dbReference type="Proteomes" id="UP000192342"/>
    </source>
</evidence>
<dbReference type="AlphaFoldDB" id="A0A1Y1SA24"/>
<dbReference type="Pfam" id="PF13439">
    <property type="entry name" value="Glyco_transf_4"/>
    <property type="match status" value="1"/>
</dbReference>
<proteinExistence type="predicted"/>
<gene>
    <name evidence="2" type="ORF">ATO7_15262</name>
</gene>
<dbReference type="Pfam" id="PF13692">
    <property type="entry name" value="Glyco_trans_1_4"/>
    <property type="match status" value="1"/>
</dbReference>
<dbReference type="InterPro" id="IPR028098">
    <property type="entry name" value="Glyco_trans_4-like_N"/>
</dbReference>
<dbReference type="EMBL" id="AQQV01000005">
    <property type="protein sequence ID" value="ORE85154.1"/>
    <property type="molecule type" value="Genomic_DNA"/>
</dbReference>
<protein>
    <submittedName>
        <fullName evidence="2">Group 1 glycosyl transferase</fullName>
    </submittedName>
</protein>
<name>A0A1Y1SA24_9GAMM</name>
<dbReference type="Proteomes" id="UP000192342">
    <property type="component" value="Unassembled WGS sequence"/>
</dbReference>
<sequence length="340" mass="37696">MMPHILFLTVRMQPGFGVAVVIEEISRRLIARGVRVSVGCQEMSGDFGTLPVRRVAADSEQLSALVEKLGASHVIAHASPYFEVLPTLRGVSTWAWEHGDPDPDFFSRSRNERQAQIQRKKTAVYPNLDGVIAISDFIRDQIGWPAAQVIRNGWEHVLKNDTTATQDITLSAQAGQLQVGCLMRLGRGEERYKGGELYRALARTCSQAHFSLMGRGDAEDEARYAAAGIQVFRNASDAEREAYLREIDVFVSPSLWEGCNLPLLEAQAQGTASLAFDTGAHPEFGALVCGSVGEMSRLIQHWQDQRAALEAESRRIQHWVRSRLSWDDAVDALMHTLLSP</sequence>
<keyword evidence="2" id="KW-0808">Transferase</keyword>
<dbReference type="STRING" id="1317117.ATO7_15262"/>
<dbReference type="SUPFAM" id="SSF53756">
    <property type="entry name" value="UDP-Glycosyltransferase/glycogen phosphorylase"/>
    <property type="match status" value="1"/>
</dbReference>
<keyword evidence="3" id="KW-1185">Reference proteome</keyword>